<reference evidence="1" key="1">
    <citation type="submission" date="2021-05" db="EMBL/GenBank/DDBJ databases">
        <authorList>
            <person name="Alioto T."/>
            <person name="Alioto T."/>
            <person name="Gomez Garrido J."/>
        </authorList>
    </citation>
    <scope>NUCLEOTIDE SEQUENCE</scope>
</reference>
<proteinExistence type="predicted"/>
<dbReference type="EMBL" id="HBUF01593796">
    <property type="protein sequence ID" value="CAG6774157.1"/>
    <property type="molecule type" value="Transcribed_RNA"/>
</dbReference>
<sequence>MYTNYKTVLGLLTSYMLTIQWGNTKNILKFNVALHLFPRNNFVELLPKFRRHISCLSCVYCIICTLCGHTGYALRVLFAYYGYIGYTVICAHKNNILKDSQ</sequence>
<name>A0A8D9B0I7_9HEMI</name>
<dbReference type="AlphaFoldDB" id="A0A8D9B0I7"/>
<accession>A0A8D9B0I7</accession>
<protein>
    <submittedName>
        <fullName evidence="1">Uncharacterized protein</fullName>
    </submittedName>
</protein>
<organism evidence="1">
    <name type="scientific">Cacopsylla melanoneura</name>
    <dbReference type="NCBI Taxonomy" id="428564"/>
    <lineage>
        <taxon>Eukaryota</taxon>
        <taxon>Metazoa</taxon>
        <taxon>Ecdysozoa</taxon>
        <taxon>Arthropoda</taxon>
        <taxon>Hexapoda</taxon>
        <taxon>Insecta</taxon>
        <taxon>Pterygota</taxon>
        <taxon>Neoptera</taxon>
        <taxon>Paraneoptera</taxon>
        <taxon>Hemiptera</taxon>
        <taxon>Sternorrhyncha</taxon>
        <taxon>Psylloidea</taxon>
        <taxon>Psyllidae</taxon>
        <taxon>Psyllinae</taxon>
        <taxon>Cacopsylla</taxon>
    </lineage>
</organism>
<evidence type="ECO:0000313" key="1">
    <source>
        <dbReference type="EMBL" id="CAG6774157.1"/>
    </source>
</evidence>